<accession>A0A1C6UFS5</accession>
<evidence type="ECO:0000313" key="4">
    <source>
        <dbReference type="Proteomes" id="UP000198937"/>
    </source>
</evidence>
<reference evidence="3 4" key="1">
    <citation type="submission" date="2016-06" db="EMBL/GenBank/DDBJ databases">
        <authorList>
            <person name="Kjaerup R.B."/>
            <person name="Dalgaard T.S."/>
            <person name="Juul-Madsen H.R."/>
        </authorList>
    </citation>
    <scope>NUCLEOTIDE SEQUENCE [LARGE SCALE GENOMIC DNA]</scope>
    <source>
        <strain evidence="3 4">DSM 45577</strain>
    </source>
</reference>
<evidence type="ECO:0000313" key="3">
    <source>
        <dbReference type="EMBL" id="SCL52886.1"/>
    </source>
</evidence>
<dbReference type="GO" id="GO:0010333">
    <property type="term" value="F:terpene synthase activity"/>
    <property type="evidence" value="ECO:0007669"/>
    <property type="project" value="InterPro"/>
</dbReference>
<dbReference type="EMBL" id="FMIA01000002">
    <property type="protein sequence ID" value="SCL52886.1"/>
    <property type="molecule type" value="Genomic_DNA"/>
</dbReference>
<dbReference type="Gene3D" id="1.50.10.160">
    <property type="match status" value="1"/>
</dbReference>
<evidence type="ECO:0000256" key="1">
    <source>
        <dbReference type="SAM" id="MobiDB-lite"/>
    </source>
</evidence>
<dbReference type="AlphaFoldDB" id="A0A1C6UFS5"/>
<dbReference type="InterPro" id="IPR008930">
    <property type="entry name" value="Terpenoid_cyclase/PrenylTrfase"/>
</dbReference>
<dbReference type="InterPro" id="IPR032696">
    <property type="entry name" value="SQ_cyclase_C"/>
</dbReference>
<organism evidence="3 4">
    <name type="scientific">Micromonospora yangpuensis</name>
    <dbReference type="NCBI Taxonomy" id="683228"/>
    <lineage>
        <taxon>Bacteria</taxon>
        <taxon>Bacillati</taxon>
        <taxon>Actinomycetota</taxon>
        <taxon>Actinomycetes</taxon>
        <taxon>Micromonosporales</taxon>
        <taxon>Micromonosporaceae</taxon>
        <taxon>Micromonospora</taxon>
    </lineage>
</organism>
<dbReference type="Gene3D" id="1.50.10.20">
    <property type="match status" value="1"/>
</dbReference>
<feature type="domain" description="Squalene cyclase C-terminal" evidence="2">
    <location>
        <begin position="394"/>
        <end position="506"/>
    </location>
</feature>
<dbReference type="PANTHER" id="PTHR31739">
    <property type="entry name" value="ENT-COPALYL DIPHOSPHATE SYNTHASE, CHLOROPLASTIC"/>
    <property type="match status" value="1"/>
</dbReference>
<gene>
    <name evidence="3" type="ORF">GA0070617_2206</name>
</gene>
<name>A0A1C6UFS5_9ACTN</name>
<sequence>MTLTSTEYPSALATATDPGTEALAHPARGGSVDGASELVAQLLARPAGQVSASTYETARLVSLAPWLTGHAQRVRWLLDCQHADGGWGPGDGYQLVPTLSATEALLAVLRTRTVSGLDEVARAAGRGLTALSGWLGAATPLPDTPALDLIVPALVEAVNEHLDRHGHPPTGRSAGRLGLPVGMTGARLAAVRHQAVAGRSLDVKLHHALEVLGPLARAARGVTPQPNGAVGASPAATAAWLGGPDRPDGQPAPVSYLERVVAGGDRLAPCTTPITVFERSWVVSTLARAGMPVAASPDLVGSLTADLTEAGTATSPGLPPDADTTSVTLYALLRLGVPVDPDCLWRYDIGTGFCTWPGEDGISVTTNAHVLDVLGEYLAGGAAVPGPAADRYRSAVHRLEGLLLDQQHDDGTWHDRWHASPYYATLCCALALAGYGRTPAVAPALARAARWVLATQRPDGSWGRWHGTPEETAYALHLLAVAGGEPARAALGRGRAHLLRVADQPGDAQLWHDKDLYQPTMIVRSAVLAADHLTAGDTALTRR</sequence>
<keyword evidence="4" id="KW-1185">Reference proteome</keyword>
<feature type="region of interest" description="Disordered" evidence="1">
    <location>
        <begin position="1"/>
        <end position="20"/>
    </location>
</feature>
<protein>
    <submittedName>
        <fullName evidence="3">Prenyltransferase and squalene oxidase repeat-containing protein</fullName>
    </submittedName>
</protein>
<dbReference type="STRING" id="683228.GA0070617_2206"/>
<dbReference type="GO" id="GO:0016740">
    <property type="term" value="F:transferase activity"/>
    <property type="evidence" value="ECO:0007669"/>
    <property type="project" value="UniProtKB-KW"/>
</dbReference>
<dbReference type="Pfam" id="PF13243">
    <property type="entry name" value="SQHop_cyclase_C"/>
    <property type="match status" value="1"/>
</dbReference>
<dbReference type="PANTHER" id="PTHR31739:SF25">
    <property type="entry name" value="(E,E)-GERANYLLINALOOL SYNTHASE"/>
    <property type="match status" value="1"/>
</dbReference>
<dbReference type="GO" id="GO:0000287">
    <property type="term" value="F:magnesium ion binding"/>
    <property type="evidence" value="ECO:0007669"/>
    <property type="project" value="TreeGrafter"/>
</dbReference>
<dbReference type="Proteomes" id="UP000198937">
    <property type="component" value="Unassembled WGS sequence"/>
</dbReference>
<dbReference type="SUPFAM" id="SSF48239">
    <property type="entry name" value="Terpenoid cyclases/Protein prenyltransferases"/>
    <property type="match status" value="2"/>
</dbReference>
<keyword evidence="3" id="KW-0808">Transferase</keyword>
<dbReference type="GO" id="GO:0016102">
    <property type="term" value="P:diterpenoid biosynthetic process"/>
    <property type="evidence" value="ECO:0007669"/>
    <property type="project" value="TreeGrafter"/>
</dbReference>
<proteinExistence type="predicted"/>
<evidence type="ECO:0000259" key="2">
    <source>
        <dbReference type="Pfam" id="PF13243"/>
    </source>
</evidence>
<dbReference type="InterPro" id="IPR050148">
    <property type="entry name" value="Terpene_synthase-like"/>
</dbReference>